<feature type="region of interest" description="Disordered" evidence="1">
    <location>
        <begin position="140"/>
        <end position="200"/>
    </location>
</feature>
<comment type="caution">
    <text evidence="2">The sequence shown here is derived from an EMBL/GenBank/DDBJ whole genome shotgun (WGS) entry which is preliminary data.</text>
</comment>
<organism evidence="2 3">
    <name type="scientific">Tremella mesenterica</name>
    <name type="common">Jelly fungus</name>
    <dbReference type="NCBI Taxonomy" id="5217"/>
    <lineage>
        <taxon>Eukaryota</taxon>
        <taxon>Fungi</taxon>
        <taxon>Dikarya</taxon>
        <taxon>Basidiomycota</taxon>
        <taxon>Agaricomycotina</taxon>
        <taxon>Tremellomycetes</taxon>
        <taxon>Tremellales</taxon>
        <taxon>Tremellaceae</taxon>
        <taxon>Tremella</taxon>
    </lineage>
</organism>
<protein>
    <submittedName>
        <fullName evidence="2">Uncharacterized protein</fullName>
    </submittedName>
</protein>
<feature type="compositionally biased region" description="Basic and acidic residues" evidence="1">
    <location>
        <begin position="36"/>
        <end position="45"/>
    </location>
</feature>
<feature type="region of interest" description="Disordered" evidence="1">
    <location>
        <begin position="1"/>
        <end position="117"/>
    </location>
</feature>
<feature type="compositionally biased region" description="Polar residues" evidence="1">
    <location>
        <begin position="146"/>
        <end position="159"/>
    </location>
</feature>
<dbReference type="InParanoid" id="A0A4Q1BQW2"/>
<gene>
    <name evidence="2" type="ORF">M231_02442</name>
</gene>
<dbReference type="Proteomes" id="UP000289152">
    <property type="component" value="Unassembled WGS sequence"/>
</dbReference>
<feature type="compositionally biased region" description="Low complexity" evidence="1">
    <location>
        <begin position="71"/>
        <end position="81"/>
    </location>
</feature>
<name>A0A4Q1BQW2_TREME</name>
<accession>A0A4Q1BQW2</accession>
<reference evidence="2 3" key="1">
    <citation type="submission" date="2016-06" db="EMBL/GenBank/DDBJ databases">
        <title>Evolution of pathogenesis and genome organization in the Tremellales.</title>
        <authorList>
            <person name="Cuomo C."/>
            <person name="Litvintseva A."/>
            <person name="Heitman J."/>
            <person name="Chen Y."/>
            <person name="Sun S."/>
            <person name="Springer D."/>
            <person name="Dromer F."/>
            <person name="Young S."/>
            <person name="Zeng Q."/>
            <person name="Chapman S."/>
            <person name="Gujja S."/>
            <person name="Saif S."/>
            <person name="Birren B."/>
        </authorList>
    </citation>
    <scope>NUCLEOTIDE SEQUENCE [LARGE SCALE GENOMIC DNA]</scope>
    <source>
        <strain evidence="2 3">ATCC 28783</strain>
    </source>
</reference>
<proteinExistence type="predicted"/>
<sequence length="200" mass="21101">MSDQSSSGRKTSMESMTSQSSSASHIAPVKPFVGLDTKRQSDFRGDSASPISPKSVQYGDGASTTSPSLTSDSEQSVPSSSEIATPNTSTEGSPPMAMSPINFNPSSPPKDQTTPRAELAAPVWPLSTVKSISLAQKIQDRPTATGLDTPSSSNPQCHNESSDVPFPGRLILGQEEKAGPSRSVSSVLKREGSWRKKHAR</sequence>
<dbReference type="VEuPathDB" id="FungiDB:TREMEDRAFT_64328"/>
<evidence type="ECO:0000256" key="1">
    <source>
        <dbReference type="SAM" id="MobiDB-lite"/>
    </source>
</evidence>
<feature type="compositionally biased region" description="Low complexity" evidence="1">
    <location>
        <begin position="13"/>
        <end position="24"/>
    </location>
</feature>
<dbReference type="AlphaFoldDB" id="A0A4Q1BQW2"/>
<evidence type="ECO:0000313" key="3">
    <source>
        <dbReference type="Proteomes" id="UP000289152"/>
    </source>
</evidence>
<feature type="compositionally biased region" description="Polar residues" evidence="1">
    <location>
        <begin position="101"/>
        <end position="115"/>
    </location>
</feature>
<keyword evidence="3" id="KW-1185">Reference proteome</keyword>
<feature type="compositionally biased region" description="Polar residues" evidence="1">
    <location>
        <begin position="1"/>
        <end position="10"/>
    </location>
</feature>
<evidence type="ECO:0000313" key="2">
    <source>
        <dbReference type="EMBL" id="RXK40328.1"/>
    </source>
</evidence>
<feature type="compositionally biased region" description="Polar residues" evidence="1">
    <location>
        <begin position="82"/>
        <end position="92"/>
    </location>
</feature>
<dbReference type="EMBL" id="SDIL01000020">
    <property type="protein sequence ID" value="RXK40328.1"/>
    <property type="molecule type" value="Genomic_DNA"/>
</dbReference>